<keyword evidence="2" id="KW-1185">Reference proteome</keyword>
<dbReference type="InterPro" id="IPR019657">
    <property type="entry name" value="ComFB"/>
</dbReference>
<evidence type="ECO:0000313" key="1">
    <source>
        <dbReference type="EMBL" id="CFX84974.1"/>
    </source>
</evidence>
<sequence length="90" mass="9928">MAVINILEKIVWDNLGDVIKRKAGACDCDICRADMAAYALNHLKPRYVATSKGETFSKAAYLDNQLYMTVIVALTEAVEVVSAKPRHEGK</sequence>
<dbReference type="Pfam" id="PF10719">
    <property type="entry name" value="ComFB"/>
    <property type="match status" value="1"/>
</dbReference>
<name>A0A0E4C943_9FIRM</name>
<reference evidence="1 2" key="1">
    <citation type="submission" date="2015-03" db="EMBL/GenBank/DDBJ databases">
        <authorList>
            <person name="Murphy D."/>
        </authorList>
    </citation>
    <scope>NUCLEOTIDE SEQUENCE [LARGE SCALE GENOMIC DNA]</scope>
    <source>
        <strain evidence="1 2">OL-4</strain>
    </source>
</reference>
<organism evidence="1 2">
    <name type="scientific">Syntrophomonas zehnderi OL-4</name>
    <dbReference type="NCBI Taxonomy" id="690567"/>
    <lineage>
        <taxon>Bacteria</taxon>
        <taxon>Bacillati</taxon>
        <taxon>Bacillota</taxon>
        <taxon>Clostridia</taxon>
        <taxon>Eubacteriales</taxon>
        <taxon>Syntrophomonadaceae</taxon>
        <taxon>Syntrophomonas</taxon>
    </lineage>
</organism>
<dbReference type="RefSeq" id="WP_046498581.1">
    <property type="nucleotide sequence ID" value="NZ_CGIH01000032.1"/>
</dbReference>
<dbReference type="Proteomes" id="UP000045545">
    <property type="component" value="Unassembled WGS sequence"/>
</dbReference>
<dbReference type="OrthoDB" id="5616024at2"/>
<gene>
    <name evidence="1" type="ORF">2021</name>
</gene>
<dbReference type="STRING" id="690567.2021"/>
<protein>
    <submittedName>
        <fullName evidence="1">Late competence development protein ComFB</fullName>
    </submittedName>
</protein>
<proteinExistence type="predicted"/>
<dbReference type="AlphaFoldDB" id="A0A0E4C943"/>
<evidence type="ECO:0000313" key="2">
    <source>
        <dbReference type="Proteomes" id="UP000045545"/>
    </source>
</evidence>
<accession>A0A0E4C943</accession>
<dbReference type="EMBL" id="CGIH01000032">
    <property type="protein sequence ID" value="CFX84974.1"/>
    <property type="molecule type" value="Genomic_DNA"/>
</dbReference>